<comment type="caution">
    <text evidence="2">The sequence shown here is derived from an EMBL/GenBank/DDBJ whole genome shotgun (WGS) entry which is preliminary data.</text>
</comment>
<sequence length="974" mass="111203">MGIMRAVGGGAQLLKLVSREKVVKPGPFRILSIKGVSDILEGFAFEGSDRCLAYSLALDRVSFKWEREMSKERLLMLLDKAPELSMLRLCSSTLEQGYAMVRKLSQRSHRLTTIHITTDLQEQVEFGLKEGSIETIMAAVRALKLSTVAAWGDKIEQLTVMDFDCDSFWPVLKTVISKKEERHLGLWSTFSLFGIFPVYDAEPCLLTEAQFMTLQNHFSRNTAPMRLKELNLDGSNLTRLELFRLSDFFDQYKDIRVRISGSWTRDIHNILLSNLGARLTGFDMTVHLSGTSPLANGATSLFKVYHLMLRDPKSASFDIIYLFGPLVIFLDPIHARNTTIDSGTMDIQTLIIQNLTQHDRTQLALTSKRWNITLTPLLWRSISILTKDQSDAFMATMDTNRRHTRHIESFQTRFLPPLMILKMYSSPNLVSLDIRVPHPEVYLTDPYALINARIAEQARIKERNRCRRQNRSIEEEEEEEEEEKEDEECDLEDPTFWNPTIELGEYAVRLLDILDRNKQLESFKLGMVPNEPGAFMIMMAPILPKLKHLELFHIPKRFQPVISEHIVSAFLRTSSSNIESITLGVKINTSPDSLHPVTAEYLFMMQDRFDQNESHPALRLLRFLDGMSPRKAKALVPFIRGCTNLRMIDAPAEGSEDIEEHEDWIVASPEFNSALKFATGRDVWNFRRTPDEYRTEETPKETDEWVAKTILTLSNSGPDGESKDHWHTINLARTEASTLSARAIVDCCHEGLNSLCAFNCGKIESKDIQSILSKAVHLRHLETNAWGGDGAPTPTLMAKDAVSSAWSCLWLVRLNLAISGIPRPDIKWDMHGRRTKNALPLDNCTIEESHALQRKIYRQIGRLVHLEELYVGYASAGYKDAKQRFQENKVQRNCLEMTLKSGLDELRDLKAMRVLGVAHIAHKIEAAEVDWMQKHWPSFHTILGLVTRPYVEGRASGEHSRWFEMMKGRGMIYG</sequence>
<protein>
    <recommendedName>
        <fullName evidence="4">F-box domain-containing protein</fullName>
    </recommendedName>
</protein>
<evidence type="ECO:0000313" key="2">
    <source>
        <dbReference type="EMBL" id="KAG0299271.1"/>
    </source>
</evidence>
<evidence type="ECO:0000313" key="3">
    <source>
        <dbReference type="Proteomes" id="UP000823405"/>
    </source>
</evidence>
<dbReference type="AlphaFoldDB" id="A0A9P6UHF8"/>
<organism evidence="2 3">
    <name type="scientific">Linnemannia gamsii</name>
    <dbReference type="NCBI Taxonomy" id="64522"/>
    <lineage>
        <taxon>Eukaryota</taxon>
        <taxon>Fungi</taxon>
        <taxon>Fungi incertae sedis</taxon>
        <taxon>Mucoromycota</taxon>
        <taxon>Mortierellomycotina</taxon>
        <taxon>Mortierellomycetes</taxon>
        <taxon>Mortierellales</taxon>
        <taxon>Mortierellaceae</taxon>
        <taxon>Linnemannia</taxon>
    </lineage>
</organism>
<dbReference type="EMBL" id="JAAAIN010001915">
    <property type="protein sequence ID" value="KAG0299271.1"/>
    <property type="molecule type" value="Genomic_DNA"/>
</dbReference>
<name>A0A9P6UHF8_9FUNG</name>
<feature type="compositionally biased region" description="Acidic residues" evidence="1">
    <location>
        <begin position="474"/>
        <end position="491"/>
    </location>
</feature>
<reference evidence="2" key="1">
    <citation type="journal article" date="2020" name="Fungal Divers.">
        <title>Resolving the Mortierellaceae phylogeny through synthesis of multi-gene phylogenetics and phylogenomics.</title>
        <authorList>
            <person name="Vandepol N."/>
            <person name="Liber J."/>
            <person name="Desiro A."/>
            <person name="Na H."/>
            <person name="Kennedy M."/>
            <person name="Barry K."/>
            <person name="Grigoriev I.V."/>
            <person name="Miller A.N."/>
            <person name="O'Donnell K."/>
            <person name="Stajich J.E."/>
            <person name="Bonito G."/>
        </authorList>
    </citation>
    <scope>NUCLEOTIDE SEQUENCE</scope>
    <source>
        <strain evidence="2">NVP60</strain>
    </source>
</reference>
<gene>
    <name evidence="2" type="ORF">BGZ97_003805</name>
</gene>
<evidence type="ECO:0000256" key="1">
    <source>
        <dbReference type="SAM" id="MobiDB-lite"/>
    </source>
</evidence>
<dbReference type="OrthoDB" id="3927840at2759"/>
<dbReference type="Proteomes" id="UP000823405">
    <property type="component" value="Unassembled WGS sequence"/>
</dbReference>
<proteinExistence type="predicted"/>
<feature type="region of interest" description="Disordered" evidence="1">
    <location>
        <begin position="465"/>
        <end position="491"/>
    </location>
</feature>
<keyword evidence="3" id="KW-1185">Reference proteome</keyword>
<accession>A0A9P6UHF8</accession>
<evidence type="ECO:0008006" key="4">
    <source>
        <dbReference type="Google" id="ProtNLM"/>
    </source>
</evidence>